<dbReference type="RefSeq" id="WP_307250492.1">
    <property type="nucleotide sequence ID" value="NZ_JAUSQZ010000001.1"/>
</dbReference>
<protein>
    <submittedName>
        <fullName evidence="1">Uncharacterized protein</fullName>
    </submittedName>
</protein>
<organism evidence="1 2">
    <name type="scientific">Kineosporia succinea</name>
    <dbReference type="NCBI Taxonomy" id="84632"/>
    <lineage>
        <taxon>Bacteria</taxon>
        <taxon>Bacillati</taxon>
        <taxon>Actinomycetota</taxon>
        <taxon>Actinomycetes</taxon>
        <taxon>Kineosporiales</taxon>
        <taxon>Kineosporiaceae</taxon>
        <taxon>Kineosporia</taxon>
    </lineage>
</organism>
<comment type="caution">
    <text evidence="1">The sequence shown here is derived from an EMBL/GenBank/DDBJ whole genome shotgun (WGS) entry which is preliminary data.</text>
</comment>
<keyword evidence="2" id="KW-1185">Reference proteome</keyword>
<gene>
    <name evidence="1" type="ORF">J2S57_006822</name>
</gene>
<name>A0ABT9PEC4_9ACTN</name>
<evidence type="ECO:0000313" key="2">
    <source>
        <dbReference type="Proteomes" id="UP001235712"/>
    </source>
</evidence>
<dbReference type="Proteomes" id="UP001235712">
    <property type="component" value="Unassembled WGS sequence"/>
</dbReference>
<proteinExistence type="predicted"/>
<accession>A0ABT9PEC4</accession>
<sequence>MDSKQLSAQTDSWVLACLRTSRAGLTLREVRVRLWDQIPAEIRSSWQVLVVGDQVSRSLHQLTREGVVRHDRFAMRWQLVVPDHDLDAPSETRAVPEGEQSELSF</sequence>
<evidence type="ECO:0000313" key="1">
    <source>
        <dbReference type="EMBL" id="MDP9831073.1"/>
    </source>
</evidence>
<reference evidence="1 2" key="1">
    <citation type="submission" date="2023-07" db="EMBL/GenBank/DDBJ databases">
        <title>Sequencing the genomes of 1000 actinobacteria strains.</title>
        <authorList>
            <person name="Klenk H.-P."/>
        </authorList>
    </citation>
    <scope>NUCLEOTIDE SEQUENCE [LARGE SCALE GENOMIC DNA]</scope>
    <source>
        <strain evidence="1 2">DSM 44388</strain>
    </source>
</reference>
<dbReference type="EMBL" id="JAUSQZ010000001">
    <property type="protein sequence ID" value="MDP9831073.1"/>
    <property type="molecule type" value="Genomic_DNA"/>
</dbReference>